<evidence type="ECO:0000313" key="8">
    <source>
        <dbReference type="Proteomes" id="UP001479436"/>
    </source>
</evidence>
<keyword evidence="3 6" id="KW-0808">Transferase</keyword>
<organism evidence="7 8">
    <name type="scientific">Basidiobolus ranarum</name>
    <dbReference type="NCBI Taxonomy" id="34480"/>
    <lineage>
        <taxon>Eukaryota</taxon>
        <taxon>Fungi</taxon>
        <taxon>Fungi incertae sedis</taxon>
        <taxon>Zoopagomycota</taxon>
        <taxon>Entomophthoromycotina</taxon>
        <taxon>Basidiobolomycetes</taxon>
        <taxon>Basidiobolales</taxon>
        <taxon>Basidiobolaceae</taxon>
        <taxon>Basidiobolus</taxon>
    </lineage>
</organism>
<sequence>MHGRRKVATTAELEKLRKEKEVHKIKDYCTLNETLLNKKKDGVMDKEAFQLTTKMVKTNPEAYTAWNYRRDILQADFAQLSETEVQEICTNELHLIEEVFRINPKSYWIWNHRSWVLHNMPQPNWRRELLLVVKMLDLDPRNFHGWSYRRSVVSELRRLPSEEDIDRIEFDYTTSKINQSFSNGSAWHYRSKLLPSILLKAPADERVNLLENEYELVKSAFYTDPEDQSAWIYHRWLIGKNRESVHSGSLEESIDTSNVIESIGLDRVKILEREIEAVRELVEIEPDSKWPLQTLVYLQDELRTTVGSGEAVVNEIREHLEKLQSIDHLRRHRYQDLQKSL</sequence>
<protein>
    <recommendedName>
        <fullName evidence="6">Geranylgeranyl transferase type-2 subunit alpha</fullName>
        <ecNumber evidence="6">2.5.1.60</ecNumber>
    </recommendedName>
    <alternativeName>
        <fullName evidence="6">Geranylgeranyl transferase type II subunit alpha</fullName>
    </alternativeName>
</protein>
<dbReference type="Pfam" id="PF01239">
    <property type="entry name" value="PPTA"/>
    <property type="match status" value="5"/>
</dbReference>
<proteinExistence type="inferred from homology"/>
<dbReference type="Proteomes" id="UP001479436">
    <property type="component" value="Unassembled WGS sequence"/>
</dbReference>
<dbReference type="Gene3D" id="1.25.40.120">
    <property type="entry name" value="Protein prenylyltransferase"/>
    <property type="match status" value="1"/>
</dbReference>
<dbReference type="EMBL" id="JASJQH010007655">
    <property type="protein sequence ID" value="KAK9703254.1"/>
    <property type="molecule type" value="Genomic_DNA"/>
</dbReference>
<evidence type="ECO:0000256" key="3">
    <source>
        <dbReference type="ARBA" id="ARBA00022679"/>
    </source>
</evidence>
<dbReference type="PROSITE" id="PS51147">
    <property type="entry name" value="PFTA"/>
    <property type="match status" value="5"/>
</dbReference>
<accession>A0ABR2VVA5</accession>
<gene>
    <name evidence="7" type="primary">BET4</name>
    <name evidence="7" type="ORF">K7432_010827</name>
</gene>
<dbReference type="GO" id="GO:0004663">
    <property type="term" value="F:Rab geranylgeranyltransferase activity"/>
    <property type="evidence" value="ECO:0007669"/>
    <property type="project" value="UniProtKB-EC"/>
</dbReference>
<comment type="catalytic activity">
    <reaction evidence="5 6">
        <text>geranylgeranyl diphosphate + L-cysteinyl-[protein] = S-geranylgeranyl-L-cysteinyl-[protein] + diphosphate</text>
        <dbReference type="Rhea" id="RHEA:21240"/>
        <dbReference type="Rhea" id="RHEA-COMP:10131"/>
        <dbReference type="Rhea" id="RHEA-COMP:11537"/>
        <dbReference type="ChEBI" id="CHEBI:29950"/>
        <dbReference type="ChEBI" id="CHEBI:33019"/>
        <dbReference type="ChEBI" id="CHEBI:57533"/>
        <dbReference type="ChEBI" id="CHEBI:86021"/>
        <dbReference type="EC" id="2.5.1.60"/>
    </reaction>
</comment>
<keyword evidence="4" id="KW-0677">Repeat</keyword>
<dbReference type="PANTHER" id="PTHR11129:SF2">
    <property type="entry name" value="GERANYLGERANYL TRANSFERASE TYPE-2 SUBUNIT ALPHA"/>
    <property type="match status" value="1"/>
</dbReference>
<keyword evidence="8" id="KW-1185">Reference proteome</keyword>
<evidence type="ECO:0000313" key="7">
    <source>
        <dbReference type="EMBL" id="KAK9703254.1"/>
    </source>
</evidence>
<evidence type="ECO:0000256" key="4">
    <source>
        <dbReference type="ARBA" id="ARBA00022737"/>
    </source>
</evidence>
<reference evidence="7 8" key="1">
    <citation type="submission" date="2023-04" db="EMBL/GenBank/DDBJ databases">
        <title>Genome of Basidiobolus ranarum AG-B5.</title>
        <authorList>
            <person name="Stajich J.E."/>
            <person name="Carter-House D."/>
            <person name="Gryganskyi A."/>
        </authorList>
    </citation>
    <scope>NUCLEOTIDE SEQUENCE [LARGE SCALE GENOMIC DNA]</scope>
    <source>
        <strain evidence="7 8">AG-B5</strain>
    </source>
</reference>
<dbReference type="PANTHER" id="PTHR11129">
    <property type="entry name" value="PROTEIN FARNESYLTRANSFERASE ALPHA SUBUNIT/RAB GERANYLGERANYL TRANSFERASE ALPHA SUBUNIT"/>
    <property type="match status" value="1"/>
</dbReference>
<evidence type="ECO:0000256" key="5">
    <source>
        <dbReference type="ARBA" id="ARBA00047658"/>
    </source>
</evidence>
<dbReference type="SUPFAM" id="SSF48439">
    <property type="entry name" value="Protein prenylyltransferase"/>
    <property type="match status" value="1"/>
</dbReference>
<dbReference type="InterPro" id="IPR002088">
    <property type="entry name" value="Prenyl_trans_a"/>
</dbReference>
<evidence type="ECO:0000256" key="6">
    <source>
        <dbReference type="RuleBase" id="RU367120"/>
    </source>
</evidence>
<evidence type="ECO:0000256" key="2">
    <source>
        <dbReference type="ARBA" id="ARBA00022602"/>
    </source>
</evidence>
<keyword evidence="2 6" id="KW-0637">Prenyltransferase</keyword>
<comment type="caution">
    <text evidence="7">The sequence shown here is derived from an EMBL/GenBank/DDBJ whole genome shotgun (WGS) entry which is preliminary data.</text>
</comment>
<dbReference type="EC" id="2.5.1.60" evidence="6"/>
<evidence type="ECO:0000256" key="1">
    <source>
        <dbReference type="ARBA" id="ARBA00006734"/>
    </source>
</evidence>
<comment type="function">
    <text evidence="6">Catalyzes the transfer of a geranyl-geranyl moiety from geranyl-geranyl pyrophosphate to cysteines occuring in specific C-terminal amino acid sequences.</text>
</comment>
<comment type="similarity">
    <text evidence="1 6">Belongs to the protein prenyltransferase subunit alpha family.</text>
</comment>
<name>A0ABR2VVA5_9FUNG</name>